<dbReference type="RefSeq" id="WP_345077938.1">
    <property type="nucleotide sequence ID" value="NZ_BAABFA010000005.1"/>
</dbReference>
<dbReference type="Gene3D" id="3.40.800.10">
    <property type="entry name" value="Ureohydrolase domain"/>
    <property type="match status" value="1"/>
</dbReference>
<dbReference type="InterPro" id="IPR006035">
    <property type="entry name" value="Ureohydrolase"/>
</dbReference>
<dbReference type="Proteomes" id="UP001500067">
    <property type="component" value="Unassembled WGS sequence"/>
</dbReference>
<evidence type="ECO:0000256" key="2">
    <source>
        <dbReference type="ARBA" id="ARBA00022801"/>
    </source>
</evidence>
<dbReference type="PANTHER" id="PTHR11358">
    <property type="entry name" value="ARGINASE/AGMATINASE"/>
    <property type="match status" value="1"/>
</dbReference>
<name>A0ABP8N707_9BACT</name>
<protein>
    <submittedName>
        <fullName evidence="4">Formimidoylglutamase</fullName>
    </submittedName>
</protein>
<keyword evidence="5" id="KW-1185">Reference proteome</keyword>
<keyword evidence="2" id="KW-0378">Hydrolase</keyword>
<sequence length="378" mass="42957">MNDIHIFLEEEHFIDSRLEGVYEPSQVGGSILHPGMPDFDVTTADVVLIGCADWTGADKKRGYGNGPDTIREHFYKMYHWHDNVRIADLGNIRRGATSADTRSALVTVLQELHSVGKTALVLGGAHDLMLQQYEVFRRAEQTAVATVVDMLIDLDETEGLSDKGFLMEMLTETPNFISHYDHLGFQIYYSHPQMVDTLNKLSFDLYRLAKLREDWEEIEPVVRRSNLMSFDMTAVRYSDAPANRNGSPNGLNGEEACMFAQFAGMCDKLSSFGIYGYDEANDVNDMTARLISQMIWYYADGCQVRKKGITADNTEDVYMEFNLSLDEVETVFLKNKYNGRWSVRLPQGTILPCSYRDYQVASTGELPERLLRELERLA</sequence>
<evidence type="ECO:0000256" key="3">
    <source>
        <dbReference type="PROSITE-ProRule" id="PRU00742"/>
    </source>
</evidence>
<evidence type="ECO:0000313" key="5">
    <source>
        <dbReference type="Proteomes" id="UP001500067"/>
    </source>
</evidence>
<proteinExistence type="inferred from homology"/>
<dbReference type="InterPro" id="IPR023696">
    <property type="entry name" value="Ureohydrolase_dom_sf"/>
</dbReference>
<dbReference type="Pfam" id="PF00491">
    <property type="entry name" value="Arginase"/>
    <property type="match status" value="1"/>
</dbReference>
<dbReference type="EMBL" id="BAABFA010000005">
    <property type="protein sequence ID" value="GAA4460933.1"/>
    <property type="molecule type" value="Genomic_DNA"/>
</dbReference>
<comment type="similarity">
    <text evidence="3">Belongs to the arginase family.</text>
</comment>
<dbReference type="PROSITE" id="PS51409">
    <property type="entry name" value="ARGINASE_2"/>
    <property type="match status" value="1"/>
</dbReference>
<comment type="caution">
    <text evidence="4">The sequence shown here is derived from an EMBL/GenBank/DDBJ whole genome shotgun (WGS) entry which is preliminary data.</text>
</comment>
<accession>A0ABP8N707</accession>
<evidence type="ECO:0000313" key="4">
    <source>
        <dbReference type="EMBL" id="GAA4460933.1"/>
    </source>
</evidence>
<gene>
    <name evidence="4" type="ORF">GCM10023093_04640</name>
</gene>
<reference evidence="5" key="1">
    <citation type="journal article" date="2019" name="Int. J. Syst. Evol. Microbiol.">
        <title>The Global Catalogue of Microorganisms (GCM) 10K type strain sequencing project: providing services to taxonomists for standard genome sequencing and annotation.</title>
        <authorList>
            <consortium name="The Broad Institute Genomics Platform"/>
            <consortium name="The Broad Institute Genome Sequencing Center for Infectious Disease"/>
            <person name="Wu L."/>
            <person name="Ma J."/>
        </authorList>
    </citation>
    <scope>NUCLEOTIDE SEQUENCE [LARGE SCALE GENOMIC DNA]</scope>
    <source>
        <strain evidence="5">JCM 32105</strain>
    </source>
</reference>
<evidence type="ECO:0000256" key="1">
    <source>
        <dbReference type="ARBA" id="ARBA00022723"/>
    </source>
</evidence>
<dbReference type="SUPFAM" id="SSF52768">
    <property type="entry name" value="Arginase/deacetylase"/>
    <property type="match status" value="1"/>
</dbReference>
<dbReference type="PANTHER" id="PTHR11358:SF26">
    <property type="entry name" value="GUANIDINO ACID HYDROLASE, MITOCHONDRIAL"/>
    <property type="match status" value="1"/>
</dbReference>
<organism evidence="4 5">
    <name type="scientific">Nemorincola caseinilytica</name>
    <dbReference type="NCBI Taxonomy" id="2054315"/>
    <lineage>
        <taxon>Bacteria</taxon>
        <taxon>Pseudomonadati</taxon>
        <taxon>Bacteroidota</taxon>
        <taxon>Chitinophagia</taxon>
        <taxon>Chitinophagales</taxon>
        <taxon>Chitinophagaceae</taxon>
        <taxon>Nemorincola</taxon>
    </lineage>
</organism>
<keyword evidence="1" id="KW-0479">Metal-binding</keyword>